<dbReference type="EMBL" id="LN831776">
    <property type="protein sequence ID" value="CQR55701.1"/>
    <property type="molecule type" value="Genomic_DNA"/>
</dbReference>
<proteinExistence type="predicted"/>
<dbReference type="AlphaFoldDB" id="A0A0E4CWV7"/>
<dbReference type="HOGENOM" id="CLU_3120703_0_0_9"/>
<evidence type="ECO:0000313" key="1">
    <source>
        <dbReference type="EMBL" id="CQR55701.1"/>
    </source>
</evidence>
<dbReference type="PATRIC" id="fig|1073571.4.peg.3521"/>
<dbReference type="Proteomes" id="UP000033163">
    <property type="component" value="Chromosome I"/>
</dbReference>
<dbReference type="KEGG" id="pri:PRIO_3298"/>
<organism evidence="1 2">
    <name type="scientific">Paenibacillus riograndensis SBR5</name>
    <dbReference type="NCBI Taxonomy" id="1073571"/>
    <lineage>
        <taxon>Bacteria</taxon>
        <taxon>Bacillati</taxon>
        <taxon>Bacillota</taxon>
        <taxon>Bacilli</taxon>
        <taxon>Bacillales</taxon>
        <taxon>Paenibacillaceae</taxon>
        <taxon>Paenibacillus</taxon>
        <taxon>Paenibacillus sonchi group</taxon>
    </lineage>
</organism>
<reference evidence="2" key="1">
    <citation type="submission" date="2015-03" db="EMBL/GenBank/DDBJ databases">
        <authorList>
            <person name="Wibberg D."/>
        </authorList>
    </citation>
    <scope>NUCLEOTIDE SEQUENCE [LARGE SCALE GENOMIC DNA]</scope>
</reference>
<name>A0A0E4CWV7_9BACL</name>
<sequence>MEGKFGTVGAVASAFVCGFPPRTAVYNQEICRQQRPEVQTFSGVPTKFLM</sequence>
<protein>
    <submittedName>
        <fullName evidence="1">Uncharacterized protein</fullName>
    </submittedName>
</protein>
<accession>A0A0E4CWV7</accession>
<evidence type="ECO:0000313" key="2">
    <source>
        <dbReference type="Proteomes" id="UP000033163"/>
    </source>
</evidence>
<gene>
    <name evidence="1" type="ORF">PRIO_3298</name>
</gene>